<dbReference type="InterPro" id="IPR036420">
    <property type="entry name" value="BRCT_dom_sf"/>
</dbReference>
<dbReference type="EMBL" id="BTCM01000001">
    <property type="protein sequence ID" value="GMK53590.1"/>
    <property type="molecule type" value="Genomic_DNA"/>
</dbReference>
<reference evidence="10" key="2">
    <citation type="submission" date="2023-06" db="EMBL/GenBank/DDBJ databases">
        <authorList>
            <person name="Kobayashi Y."/>
            <person name="Kayamori A."/>
            <person name="Aoki K."/>
            <person name="Shiwa Y."/>
            <person name="Fujita N."/>
            <person name="Sugita T."/>
            <person name="Iwasaki W."/>
            <person name="Tanaka N."/>
            <person name="Takashima M."/>
        </authorList>
    </citation>
    <scope>NUCLEOTIDE SEQUENCE</scope>
    <source>
        <strain evidence="10">HIS016</strain>
    </source>
</reference>
<dbReference type="PROSITE" id="PS50172">
    <property type="entry name" value="BRCT"/>
    <property type="match status" value="1"/>
</dbReference>
<feature type="region of interest" description="Disordered" evidence="7">
    <location>
        <begin position="487"/>
        <end position="537"/>
    </location>
</feature>
<evidence type="ECO:0000313" key="10">
    <source>
        <dbReference type="EMBL" id="GMK53590.1"/>
    </source>
</evidence>
<dbReference type="PANTHER" id="PTHR23081">
    <property type="entry name" value="RNA POLYMERASE II CTD PHOSPHATASE"/>
    <property type="match status" value="1"/>
</dbReference>
<gene>
    <name evidence="10" type="primary">fcp1</name>
    <name evidence="10" type="ORF">CspeluHIS016_0101760</name>
</gene>
<feature type="compositionally biased region" description="Basic and acidic residues" evidence="7">
    <location>
        <begin position="704"/>
        <end position="718"/>
    </location>
</feature>
<dbReference type="GO" id="GO:0008420">
    <property type="term" value="F:RNA polymerase II CTD heptapeptide repeat phosphatase activity"/>
    <property type="evidence" value="ECO:0007669"/>
    <property type="project" value="UniProtKB-UniRule"/>
</dbReference>
<accession>A0AAD3TNM2</accession>
<proteinExistence type="predicted"/>
<evidence type="ECO:0000256" key="1">
    <source>
        <dbReference type="ARBA" id="ARBA00004123"/>
    </source>
</evidence>
<feature type="domain" description="BRCT" evidence="8">
    <location>
        <begin position="602"/>
        <end position="695"/>
    </location>
</feature>
<organism evidence="10 11">
    <name type="scientific">Cutaneotrichosporon spelunceum</name>
    <dbReference type="NCBI Taxonomy" id="1672016"/>
    <lineage>
        <taxon>Eukaryota</taxon>
        <taxon>Fungi</taxon>
        <taxon>Dikarya</taxon>
        <taxon>Basidiomycota</taxon>
        <taxon>Agaricomycotina</taxon>
        <taxon>Tremellomycetes</taxon>
        <taxon>Trichosporonales</taxon>
        <taxon>Trichosporonaceae</taxon>
        <taxon>Cutaneotrichosporon</taxon>
    </lineage>
</organism>
<dbReference type="Gene3D" id="3.40.50.1000">
    <property type="entry name" value="HAD superfamily/HAD-like"/>
    <property type="match status" value="1"/>
</dbReference>
<evidence type="ECO:0000259" key="8">
    <source>
        <dbReference type="PROSITE" id="PS50172"/>
    </source>
</evidence>
<feature type="compositionally biased region" description="Acidic residues" evidence="7">
    <location>
        <begin position="719"/>
        <end position="730"/>
    </location>
</feature>
<feature type="compositionally biased region" description="Basic and acidic residues" evidence="7">
    <location>
        <begin position="510"/>
        <end position="519"/>
    </location>
</feature>
<evidence type="ECO:0000256" key="4">
    <source>
        <dbReference type="ARBA" id="ARBA00047761"/>
    </source>
</evidence>
<dbReference type="SUPFAM" id="SSF52113">
    <property type="entry name" value="BRCT domain"/>
    <property type="match status" value="1"/>
</dbReference>
<keyword evidence="2 6" id="KW-0378">Hydrolase</keyword>
<reference evidence="10" key="1">
    <citation type="journal article" date="2023" name="BMC Genomics">
        <title>Chromosome-level genome assemblies of Cutaneotrichosporon spp. (Trichosporonales, Basidiomycota) reveal imbalanced evolution between nucleotide sequences and chromosome synteny.</title>
        <authorList>
            <person name="Kobayashi Y."/>
            <person name="Kayamori A."/>
            <person name="Aoki K."/>
            <person name="Shiwa Y."/>
            <person name="Matsutani M."/>
            <person name="Fujita N."/>
            <person name="Sugita T."/>
            <person name="Iwasaki W."/>
            <person name="Tanaka N."/>
            <person name="Takashima M."/>
        </authorList>
    </citation>
    <scope>NUCLEOTIDE SEQUENCE</scope>
    <source>
        <strain evidence="10">HIS016</strain>
    </source>
</reference>
<dbReference type="Pfam" id="PF03031">
    <property type="entry name" value="NIF"/>
    <property type="match status" value="1"/>
</dbReference>
<dbReference type="InterPro" id="IPR023214">
    <property type="entry name" value="HAD_sf"/>
</dbReference>
<feature type="compositionally biased region" description="Basic and acidic residues" evidence="7">
    <location>
        <begin position="212"/>
        <end position="238"/>
    </location>
</feature>
<feature type="compositionally biased region" description="Polar residues" evidence="7">
    <location>
        <begin position="432"/>
        <end position="443"/>
    </location>
</feature>
<dbReference type="CDD" id="cd17729">
    <property type="entry name" value="BRCT_CTDP1"/>
    <property type="match status" value="1"/>
</dbReference>
<dbReference type="Gene3D" id="3.40.50.10190">
    <property type="entry name" value="BRCT domain"/>
    <property type="match status" value="1"/>
</dbReference>
<dbReference type="InterPro" id="IPR004274">
    <property type="entry name" value="FCP1_dom"/>
</dbReference>
<dbReference type="InterPro" id="IPR001357">
    <property type="entry name" value="BRCT_dom"/>
</dbReference>
<evidence type="ECO:0000313" key="11">
    <source>
        <dbReference type="Proteomes" id="UP001222932"/>
    </source>
</evidence>
<dbReference type="NCBIfam" id="TIGR02250">
    <property type="entry name" value="FCP1_euk"/>
    <property type="match status" value="1"/>
</dbReference>
<dbReference type="Pfam" id="PF12738">
    <property type="entry name" value="PTCB-BRCT"/>
    <property type="match status" value="1"/>
</dbReference>
<dbReference type="InterPro" id="IPR036412">
    <property type="entry name" value="HAD-like_sf"/>
</dbReference>
<dbReference type="PROSITE" id="PS50969">
    <property type="entry name" value="FCP1"/>
    <property type="match status" value="1"/>
</dbReference>
<feature type="region of interest" description="Disordered" evidence="7">
    <location>
        <begin position="212"/>
        <end position="320"/>
    </location>
</feature>
<dbReference type="InterPro" id="IPR011947">
    <property type="entry name" value="FCP1_euk"/>
</dbReference>
<comment type="caution">
    <text evidence="10">The sequence shown here is derived from an EMBL/GenBank/DDBJ whole genome shotgun (WGS) entry which is preliminary data.</text>
</comment>
<sequence length="908" mass="100309">MSDTTPLRLPEDLPYPITITRISVDKGTNVRRGDRMLEYSFMSATRRKELDKMAKEGKEPPSRIRGNDMVGSWESPIDGEVKRWDSSVKPGAIFERRNASKPVVRIEQPCTHPVQFNGMCGVCGADLTNDDYLSRPNNEAGPSRYPGSFEMAHDSSGVTVSATEAKRLETQTRDELLKEKKLSLIVDLDQTIIHTTVDPTVGEWLDECAEDAKAEAKAKEEEEARSEELDGTNVKEGDNDGAGTDCTAKEDGGDGDVDMAMKDDSGGQTGASTTPPTSPKPKRQPNPNAAALKDVARFQLAEDLPPGKVRGKGQQPSRWYYTKPRPGLTEFLADMSKMYEMHVYTMGTRTYADAICKIIDPDGKIFGGRILSRDESGSMSSKSLVRLFPTDQSMVVIIDDRADVWADSPNLVKVIPYDFFVGIGDINGSFLPPQQSTMTMPVKSQTSGSESSAASTPQPTTPSDIPSTEDGLIRQSKLLDEMTAARPLAKLERENEENDEDTDSEEADSEPSKGKESPKSDVSAEDGKGPDDDNDKAAPHVVHLRHQHNRKAVLNDEDSELERVGGILHVIHSQYYQAYDRRDPTSDTLPMLCDTTLIIQELKDQVLQGCVIGFTGVIPIHTAPEQSETWKSAESFGAQCVKDLTPSMTHLVTANLQTKKMHDAGRMPGLKIVWLAWLQSCIALWKRESEAPFLVSHPAWERERKADEHAPSLAKEEKEVEAEEDQDSDEEFRRGALMWDEAADAEFEEFLNATDDEDLDEDNAIDAEGGAKSPVSVIDNDERHTWLRESTPSRSILSRAPSPSPGRETPKAVAWADDENQPLERIREPQPGEIVSYPPRKKRKILMLTAPSDDDEVPEANKLEFSGKMDWSNGESSKTEESPRSGSDHVTDTDDEDSSASMARLAIA</sequence>
<dbReference type="GO" id="GO:0005634">
    <property type="term" value="C:nucleus"/>
    <property type="evidence" value="ECO:0007669"/>
    <property type="project" value="UniProtKB-SubCell"/>
</dbReference>
<feature type="region of interest" description="Disordered" evidence="7">
    <location>
        <begin position="51"/>
        <end position="72"/>
    </location>
</feature>
<feature type="compositionally biased region" description="Basic and acidic residues" evidence="7">
    <location>
        <begin position="525"/>
        <end position="537"/>
    </location>
</feature>
<dbReference type="EC" id="3.1.3.16" evidence="6"/>
<feature type="compositionally biased region" description="Polar residues" evidence="7">
    <location>
        <begin position="457"/>
        <end position="466"/>
    </location>
</feature>
<dbReference type="SUPFAM" id="SSF56784">
    <property type="entry name" value="HAD-like"/>
    <property type="match status" value="1"/>
</dbReference>
<evidence type="ECO:0000256" key="7">
    <source>
        <dbReference type="SAM" id="MobiDB-lite"/>
    </source>
</evidence>
<feature type="region of interest" description="Disordered" evidence="7">
    <location>
        <begin position="432"/>
        <end position="470"/>
    </location>
</feature>
<feature type="region of interest" description="Disordered" evidence="7">
    <location>
        <begin position="704"/>
        <end position="731"/>
    </location>
</feature>
<comment type="catalytic activity">
    <reaction evidence="5 6">
        <text>O-phospho-L-threonyl-[protein] + H2O = L-threonyl-[protein] + phosphate</text>
        <dbReference type="Rhea" id="RHEA:47004"/>
        <dbReference type="Rhea" id="RHEA-COMP:11060"/>
        <dbReference type="Rhea" id="RHEA-COMP:11605"/>
        <dbReference type="ChEBI" id="CHEBI:15377"/>
        <dbReference type="ChEBI" id="CHEBI:30013"/>
        <dbReference type="ChEBI" id="CHEBI:43474"/>
        <dbReference type="ChEBI" id="CHEBI:61977"/>
        <dbReference type="EC" id="3.1.3.16"/>
    </reaction>
</comment>
<dbReference type="PANTHER" id="PTHR23081:SF36">
    <property type="entry name" value="RNA POLYMERASE II SUBUNIT A C-TERMINAL DOMAIN PHOSPHATASE"/>
    <property type="match status" value="1"/>
</dbReference>
<protein>
    <recommendedName>
        <fullName evidence="6">RNA polymerase II subunit A C-terminal domain phosphatase</fullName>
        <ecNumber evidence="6">3.1.3.16</ecNumber>
    </recommendedName>
</protein>
<evidence type="ECO:0000256" key="5">
    <source>
        <dbReference type="ARBA" id="ARBA00048336"/>
    </source>
</evidence>
<comment type="catalytic activity">
    <reaction evidence="4 6">
        <text>O-phospho-L-seryl-[protein] + H2O = L-seryl-[protein] + phosphate</text>
        <dbReference type="Rhea" id="RHEA:20629"/>
        <dbReference type="Rhea" id="RHEA-COMP:9863"/>
        <dbReference type="Rhea" id="RHEA-COMP:11604"/>
        <dbReference type="ChEBI" id="CHEBI:15377"/>
        <dbReference type="ChEBI" id="CHEBI:29999"/>
        <dbReference type="ChEBI" id="CHEBI:43474"/>
        <dbReference type="ChEBI" id="CHEBI:83421"/>
        <dbReference type="EC" id="3.1.3.16"/>
    </reaction>
</comment>
<evidence type="ECO:0000256" key="3">
    <source>
        <dbReference type="ARBA" id="ARBA00023242"/>
    </source>
</evidence>
<comment type="subcellular location">
    <subcellularLocation>
        <location evidence="1 6">Nucleus</location>
    </subcellularLocation>
</comment>
<feature type="compositionally biased region" description="Acidic residues" evidence="7">
    <location>
        <begin position="494"/>
        <end position="509"/>
    </location>
</feature>
<evidence type="ECO:0000259" key="9">
    <source>
        <dbReference type="PROSITE" id="PS50969"/>
    </source>
</evidence>
<keyword evidence="11" id="KW-1185">Reference proteome</keyword>
<dbReference type="CDD" id="cd07521">
    <property type="entry name" value="HAD_FCP1-like"/>
    <property type="match status" value="1"/>
</dbReference>
<dbReference type="Proteomes" id="UP001222932">
    <property type="component" value="Unassembled WGS sequence"/>
</dbReference>
<evidence type="ECO:0000256" key="2">
    <source>
        <dbReference type="ARBA" id="ARBA00022801"/>
    </source>
</evidence>
<name>A0AAD3TNM2_9TREE</name>
<dbReference type="SMART" id="SM00577">
    <property type="entry name" value="CPDc"/>
    <property type="match status" value="1"/>
</dbReference>
<comment type="function">
    <text evidence="6">This promotes the activity of RNA polymerase II.</text>
</comment>
<feature type="region of interest" description="Disordered" evidence="7">
    <location>
        <begin position="761"/>
        <end position="908"/>
    </location>
</feature>
<feature type="domain" description="FCP1 homology" evidence="9">
    <location>
        <begin position="177"/>
        <end position="438"/>
    </location>
</feature>
<feature type="compositionally biased region" description="Basic and acidic residues" evidence="7">
    <location>
        <begin position="51"/>
        <end position="66"/>
    </location>
</feature>
<dbReference type="InterPro" id="IPR039189">
    <property type="entry name" value="Fcp1"/>
</dbReference>
<feature type="compositionally biased region" description="Low complexity" evidence="7">
    <location>
        <begin position="444"/>
        <end position="456"/>
    </location>
</feature>
<feature type="compositionally biased region" description="Basic and acidic residues" evidence="7">
    <location>
        <begin position="877"/>
        <end position="892"/>
    </location>
</feature>
<evidence type="ECO:0000256" key="6">
    <source>
        <dbReference type="RuleBase" id="RU366066"/>
    </source>
</evidence>
<keyword evidence="3 6" id="KW-0539">Nucleus</keyword>
<dbReference type="AlphaFoldDB" id="A0AAD3TNM2"/>